<sequence>MGQAKSKLHFAWLVLVGLCITVGLGKAALNNTSGLFITPISQDLGVGVGNLTLYLSISSIVTMIFLPIGGKIMAKYDARIVLTIAIILQAGSFAAFGLMNSVWGWYIFSIPLAVGGVFITVIAGPVLVERWFEKRNGLALGVMTAIGGLLGAFTQPIVGGLISDIGWRNTYFAVGIAVIIIVVPIILLLLRQNPAAKGLLPYGAEESTGSESNKPKQKPGIPFAVASKSLAFILLALFFFIITAISSFTVHIPTYLVNQGYTVTFAGSAMSAMMIGVFLGSLLFGYLIDRIGVKNTSLIAMVLGLLSIVLLLLFTQSVAMIIIALLLFGFMTTSVGTLAPAITSALFGGRDYSQIYATASMGLAIASIIALPAYGYIFDFTGSYLIALIAVIIMFLLNIVFIIVAFRNKEKLVKEGHWN</sequence>
<feature type="transmembrane region" description="Helical" evidence="6">
    <location>
        <begin position="264"/>
        <end position="288"/>
    </location>
</feature>
<dbReference type="InterPro" id="IPR036259">
    <property type="entry name" value="MFS_trans_sf"/>
</dbReference>
<feature type="transmembrane region" description="Helical" evidence="6">
    <location>
        <begin position="230"/>
        <end position="252"/>
    </location>
</feature>
<dbReference type="Proteomes" id="UP001595880">
    <property type="component" value="Unassembled WGS sequence"/>
</dbReference>
<reference evidence="9" key="1">
    <citation type="journal article" date="2019" name="Int. J. Syst. Evol. Microbiol.">
        <title>The Global Catalogue of Microorganisms (GCM) 10K type strain sequencing project: providing services to taxonomists for standard genome sequencing and annotation.</title>
        <authorList>
            <consortium name="The Broad Institute Genomics Platform"/>
            <consortium name="The Broad Institute Genome Sequencing Center for Infectious Disease"/>
            <person name="Wu L."/>
            <person name="Ma J."/>
        </authorList>
    </citation>
    <scope>NUCLEOTIDE SEQUENCE [LARGE SCALE GENOMIC DNA]</scope>
    <source>
        <strain evidence="9">KACC 14058</strain>
    </source>
</reference>
<dbReference type="SUPFAM" id="SSF103473">
    <property type="entry name" value="MFS general substrate transporter"/>
    <property type="match status" value="1"/>
</dbReference>
<evidence type="ECO:0000256" key="1">
    <source>
        <dbReference type="ARBA" id="ARBA00004651"/>
    </source>
</evidence>
<dbReference type="EMBL" id="JBHSDV010000001">
    <property type="protein sequence ID" value="MFC4386629.1"/>
    <property type="molecule type" value="Genomic_DNA"/>
</dbReference>
<evidence type="ECO:0000259" key="7">
    <source>
        <dbReference type="PROSITE" id="PS50850"/>
    </source>
</evidence>
<evidence type="ECO:0000256" key="4">
    <source>
        <dbReference type="ARBA" id="ARBA00022989"/>
    </source>
</evidence>
<evidence type="ECO:0000256" key="3">
    <source>
        <dbReference type="ARBA" id="ARBA00022692"/>
    </source>
</evidence>
<protein>
    <submittedName>
        <fullName evidence="8">MFS transporter</fullName>
    </submittedName>
</protein>
<feature type="transmembrane region" description="Helical" evidence="6">
    <location>
        <begin position="355"/>
        <end position="378"/>
    </location>
</feature>
<dbReference type="PROSITE" id="PS50850">
    <property type="entry name" value="MFS"/>
    <property type="match status" value="1"/>
</dbReference>
<evidence type="ECO:0000256" key="5">
    <source>
        <dbReference type="ARBA" id="ARBA00023136"/>
    </source>
</evidence>
<dbReference type="Pfam" id="PF07690">
    <property type="entry name" value="MFS_1"/>
    <property type="match status" value="1"/>
</dbReference>
<dbReference type="InterPro" id="IPR050327">
    <property type="entry name" value="Proton-linked_MCT"/>
</dbReference>
<feature type="transmembrane region" description="Helical" evidence="6">
    <location>
        <begin position="105"/>
        <end position="126"/>
    </location>
</feature>
<keyword evidence="9" id="KW-1185">Reference proteome</keyword>
<dbReference type="PANTHER" id="PTHR11360:SF290">
    <property type="entry name" value="MONOCARBOXYLATE MFS PERMEASE"/>
    <property type="match status" value="1"/>
</dbReference>
<feature type="transmembrane region" description="Helical" evidence="6">
    <location>
        <begin position="384"/>
        <end position="406"/>
    </location>
</feature>
<feature type="transmembrane region" description="Helical" evidence="6">
    <location>
        <begin position="138"/>
        <end position="158"/>
    </location>
</feature>
<evidence type="ECO:0000256" key="6">
    <source>
        <dbReference type="SAM" id="Phobius"/>
    </source>
</evidence>
<keyword evidence="3 6" id="KW-0812">Transmembrane</keyword>
<evidence type="ECO:0000313" key="8">
    <source>
        <dbReference type="EMBL" id="MFC4386629.1"/>
    </source>
</evidence>
<dbReference type="InterPro" id="IPR020846">
    <property type="entry name" value="MFS_dom"/>
</dbReference>
<proteinExistence type="predicted"/>
<dbReference type="RefSeq" id="WP_390195378.1">
    <property type="nucleotide sequence ID" value="NZ_JBHSDV010000001.1"/>
</dbReference>
<organism evidence="8 9">
    <name type="scientific">Gracilibacillus marinus</name>
    <dbReference type="NCBI Taxonomy" id="630535"/>
    <lineage>
        <taxon>Bacteria</taxon>
        <taxon>Bacillati</taxon>
        <taxon>Bacillota</taxon>
        <taxon>Bacilli</taxon>
        <taxon>Bacillales</taxon>
        <taxon>Bacillaceae</taxon>
        <taxon>Gracilibacillus</taxon>
    </lineage>
</organism>
<feature type="transmembrane region" description="Helical" evidence="6">
    <location>
        <begin position="80"/>
        <end position="99"/>
    </location>
</feature>
<name>A0ABV8VSG7_9BACI</name>
<feature type="transmembrane region" description="Helical" evidence="6">
    <location>
        <begin position="320"/>
        <end position="343"/>
    </location>
</feature>
<evidence type="ECO:0000256" key="2">
    <source>
        <dbReference type="ARBA" id="ARBA00022448"/>
    </source>
</evidence>
<dbReference type="PANTHER" id="PTHR11360">
    <property type="entry name" value="MONOCARBOXYLATE TRANSPORTER"/>
    <property type="match status" value="1"/>
</dbReference>
<feature type="transmembrane region" description="Helical" evidence="6">
    <location>
        <begin position="170"/>
        <end position="190"/>
    </location>
</feature>
<keyword evidence="2" id="KW-0813">Transport</keyword>
<dbReference type="InterPro" id="IPR011701">
    <property type="entry name" value="MFS"/>
</dbReference>
<comment type="caution">
    <text evidence="8">The sequence shown here is derived from an EMBL/GenBank/DDBJ whole genome shotgun (WGS) entry which is preliminary data.</text>
</comment>
<evidence type="ECO:0000313" key="9">
    <source>
        <dbReference type="Proteomes" id="UP001595880"/>
    </source>
</evidence>
<keyword evidence="5 6" id="KW-0472">Membrane</keyword>
<comment type="subcellular location">
    <subcellularLocation>
        <location evidence="1">Cell membrane</location>
        <topology evidence="1">Multi-pass membrane protein</topology>
    </subcellularLocation>
</comment>
<keyword evidence="4 6" id="KW-1133">Transmembrane helix</keyword>
<gene>
    <name evidence="8" type="ORF">ACFOZ1_02290</name>
</gene>
<dbReference type="Gene3D" id="1.20.1250.20">
    <property type="entry name" value="MFS general substrate transporter like domains"/>
    <property type="match status" value="2"/>
</dbReference>
<feature type="transmembrane region" description="Helical" evidence="6">
    <location>
        <begin position="295"/>
        <end position="314"/>
    </location>
</feature>
<feature type="transmembrane region" description="Helical" evidence="6">
    <location>
        <begin position="51"/>
        <end position="68"/>
    </location>
</feature>
<feature type="domain" description="Major facilitator superfamily (MFS) profile" evidence="7">
    <location>
        <begin position="11"/>
        <end position="410"/>
    </location>
</feature>
<accession>A0ABV8VSG7</accession>